<keyword evidence="4" id="KW-1185">Reference proteome</keyword>
<sequence>MTFVSKTAAGLALLALGACAGSPQVARLDRNDPNVDRGLDAHLLSEMEASLWIDPLGCQHWIIDDGLEGYLTNRLNPDGTPRCDSPDVAAGARVGNTLSLERTTTQ</sequence>
<organism evidence="3 4">
    <name type="scientific">Pontivivens ytuae</name>
    <dbReference type="NCBI Taxonomy" id="2789856"/>
    <lineage>
        <taxon>Bacteria</taxon>
        <taxon>Pseudomonadati</taxon>
        <taxon>Pseudomonadota</taxon>
        <taxon>Alphaproteobacteria</taxon>
        <taxon>Rhodobacterales</taxon>
        <taxon>Paracoccaceae</taxon>
        <taxon>Pontivivens</taxon>
    </lineage>
</organism>
<dbReference type="EMBL" id="CP064942">
    <property type="protein sequence ID" value="QPH54022.1"/>
    <property type="molecule type" value="Genomic_DNA"/>
</dbReference>
<dbReference type="RefSeq" id="WP_196103231.1">
    <property type="nucleotide sequence ID" value="NZ_CP064942.1"/>
</dbReference>
<dbReference type="KEGG" id="poz:I0K15_19995"/>
<evidence type="ECO:0000256" key="2">
    <source>
        <dbReference type="SAM" id="SignalP"/>
    </source>
</evidence>
<feature type="compositionally biased region" description="Polar residues" evidence="1">
    <location>
        <begin position="96"/>
        <end position="106"/>
    </location>
</feature>
<dbReference type="PROSITE" id="PS51257">
    <property type="entry name" value="PROKAR_LIPOPROTEIN"/>
    <property type="match status" value="1"/>
</dbReference>
<evidence type="ECO:0000313" key="3">
    <source>
        <dbReference type="EMBL" id="QPH54022.1"/>
    </source>
</evidence>
<feature type="region of interest" description="Disordered" evidence="1">
    <location>
        <begin position="78"/>
        <end position="106"/>
    </location>
</feature>
<gene>
    <name evidence="3" type="ORF">I0K15_19995</name>
</gene>
<accession>A0A7S9QD53</accession>
<proteinExistence type="predicted"/>
<evidence type="ECO:0000313" key="4">
    <source>
        <dbReference type="Proteomes" id="UP000594800"/>
    </source>
</evidence>
<dbReference type="Proteomes" id="UP000594800">
    <property type="component" value="Chromosome"/>
</dbReference>
<evidence type="ECO:0008006" key="5">
    <source>
        <dbReference type="Google" id="ProtNLM"/>
    </source>
</evidence>
<feature type="chain" id="PRO_5033046716" description="Lipoprotein" evidence="2">
    <location>
        <begin position="21"/>
        <end position="106"/>
    </location>
</feature>
<feature type="signal peptide" evidence="2">
    <location>
        <begin position="1"/>
        <end position="20"/>
    </location>
</feature>
<protein>
    <recommendedName>
        <fullName evidence="5">Lipoprotein</fullName>
    </recommendedName>
</protein>
<dbReference type="AlphaFoldDB" id="A0A7S9QD53"/>
<keyword evidence="2" id="KW-0732">Signal</keyword>
<evidence type="ECO:0000256" key="1">
    <source>
        <dbReference type="SAM" id="MobiDB-lite"/>
    </source>
</evidence>
<name>A0A7S9QD53_9RHOB</name>
<reference evidence="3 4" key="1">
    <citation type="submission" date="2020-11" db="EMBL/GenBank/DDBJ databases">
        <title>Description of Pontivivens ytuae sp. nov. isolated from deep sea sediment of Mariana Trench.</title>
        <authorList>
            <person name="Wang Z."/>
            <person name="Sun Q.-L."/>
            <person name="Xu X.-D."/>
            <person name="Tang Y.-Z."/>
            <person name="Zhang J."/>
        </authorList>
    </citation>
    <scope>NUCLEOTIDE SEQUENCE [LARGE SCALE GENOMIC DNA]</scope>
    <source>
        <strain evidence="3 4">MT2928</strain>
    </source>
</reference>